<dbReference type="PROSITE" id="PS00181">
    <property type="entry name" value="GLNA_ATP"/>
    <property type="match status" value="1"/>
</dbReference>
<dbReference type="InterPro" id="IPR022147">
    <property type="entry name" value="GSIII_N"/>
</dbReference>
<dbReference type="InterPro" id="IPR008146">
    <property type="entry name" value="Gln_synth_cat_dom"/>
</dbReference>
<dbReference type="PROSITE" id="PS51986">
    <property type="entry name" value="GS_BETA_GRASP"/>
    <property type="match status" value="1"/>
</dbReference>
<dbReference type="GeneID" id="79876732"/>
<comment type="caution">
    <text evidence="3">The sequence shown here is derived from an EMBL/GenBank/DDBJ whole genome shotgun (WGS) entry which is preliminary data.</text>
</comment>
<dbReference type="GO" id="GO:0006542">
    <property type="term" value="P:glutamine biosynthetic process"/>
    <property type="evidence" value="ECO:0007669"/>
    <property type="project" value="InterPro"/>
</dbReference>
<dbReference type="EMBL" id="NFKM01000003">
    <property type="protein sequence ID" value="OUP61557.1"/>
    <property type="molecule type" value="Genomic_DNA"/>
</dbReference>
<dbReference type="InterPro" id="IPR052725">
    <property type="entry name" value="GS_Type-3"/>
</dbReference>
<evidence type="ECO:0000256" key="2">
    <source>
        <dbReference type="RuleBase" id="RU000384"/>
    </source>
</evidence>
<dbReference type="Pfam" id="PF18318">
    <property type="entry name" value="Gln-synt_C-ter"/>
    <property type="match status" value="1"/>
</dbReference>
<evidence type="ECO:0000313" key="4">
    <source>
        <dbReference type="Proteomes" id="UP000195447"/>
    </source>
</evidence>
<accession>A0A1Y4LYA8</accession>
<comment type="similarity">
    <text evidence="1 2">Belongs to the glutamine synthetase family.</text>
</comment>
<evidence type="ECO:0000313" key="3">
    <source>
        <dbReference type="EMBL" id="OUP61557.1"/>
    </source>
</evidence>
<dbReference type="Gene3D" id="1.20.120.1560">
    <property type="match status" value="1"/>
</dbReference>
<dbReference type="PANTHER" id="PTHR42974">
    <property type="entry name" value="GLUTAMINE SYNTHETASE"/>
    <property type="match status" value="1"/>
</dbReference>
<dbReference type="InterPro" id="IPR027303">
    <property type="entry name" value="Gln_synth_gly_rich_site"/>
</dbReference>
<name>A0A1Y4LYA8_9FIRM</name>
<dbReference type="SUPFAM" id="SSF55931">
    <property type="entry name" value="Glutamine synthetase/guanido kinase"/>
    <property type="match status" value="1"/>
</dbReference>
<dbReference type="GO" id="GO:0004356">
    <property type="term" value="F:glutamine synthetase activity"/>
    <property type="evidence" value="ECO:0007669"/>
    <property type="project" value="InterPro"/>
</dbReference>
<proteinExistence type="inferred from homology"/>
<evidence type="ECO:0000256" key="1">
    <source>
        <dbReference type="PROSITE-ProRule" id="PRU01330"/>
    </source>
</evidence>
<keyword evidence="4" id="KW-1185">Reference proteome</keyword>
<dbReference type="InterPro" id="IPR008147">
    <property type="entry name" value="Gln_synt_N"/>
</dbReference>
<dbReference type="InterPro" id="IPR040577">
    <property type="entry name" value="Gln-synt_C"/>
</dbReference>
<gene>
    <name evidence="3" type="ORF">B5F14_02910</name>
</gene>
<dbReference type="Gene3D" id="3.30.590.10">
    <property type="entry name" value="Glutamine synthetase/guanido kinase, catalytic domain"/>
    <property type="match status" value="1"/>
</dbReference>
<dbReference type="Pfam" id="PF12437">
    <property type="entry name" value="GSIII_N"/>
    <property type="match status" value="1"/>
</dbReference>
<reference evidence="4" key="1">
    <citation type="submission" date="2017-04" db="EMBL/GenBank/DDBJ databases">
        <title>Function of individual gut microbiota members based on whole genome sequencing of pure cultures obtained from chicken caecum.</title>
        <authorList>
            <person name="Medvecky M."/>
            <person name="Cejkova D."/>
            <person name="Polansky O."/>
            <person name="Karasova D."/>
            <person name="Kubasova T."/>
            <person name="Cizek A."/>
            <person name="Rychlik I."/>
        </authorList>
    </citation>
    <scope>NUCLEOTIDE SEQUENCE [LARGE SCALE GENOMIC DNA]</scope>
    <source>
        <strain evidence="4">An178</strain>
    </source>
</reference>
<dbReference type="Proteomes" id="UP000195447">
    <property type="component" value="Unassembled WGS sequence"/>
</dbReference>
<dbReference type="Pfam" id="PF00120">
    <property type="entry name" value="Gln-synt_C"/>
    <property type="match status" value="1"/>
</dbReference>
<protein>
    <submittedName>
        <fullName evidence="3">Glutamine synthetase type III</fullName>
    </submittedName>
</protein>
<sequence>MKIVDEYFGCDVFSTSAMQKYLPHAVYKQMIGVIEKGQELPREIADIVANAMKDWAMDKGATHYTHWFQPMTGITAEKHDAFITPTGPNSVISDFRGKELIKGEPDASSFPSGGLRATFEARGYTAWDPTSFAFVKDKTLYIPTLFCSYDGSALDKKTPLLRSIDALNKAAVRLYNIMGHNIKNITVTVGPEQEYFLIDKEMYKKRLDLMVTGRTLFGTDPVKGQELDDHYFGNIEERVKAYMEEVDEELWKLGVYAKTEHKEVAPCQFEIAPVYSPVNLANDQNQITMEILQKVANHHGLVCLLHEKPFAGVNGSGKHNNWSFSTDKGENMLEPGDSPKDNIRFLITLVAIIKAVDEYQDLLRVSVATAGNDHRLGGHEAPPAIISIYLGEELTAILEAIEKGDEYIDTINKKLELGVSALPPISRDSTDRNRTSPFAFTGNKFEFRMLGSAINISCPNTILNTIVAEEMTQFADELECYSEEELNDAIIRLIRKTIKEHKRIIFSGNGYSPEWRKEALSRGLLELKNTAETLPHYTDPKNLALFEKHNVYTPNELHARENILLTNYYQVIEIEAKTMSYMLRKQILPAVFEYESKLATIIQTKKSSGITSPMEEKLLFNINTPLEIVNKHLEKLEELIQKSHSGAREAANFAANELLPLMDAIRALTDTIENNVSKNDWPIPDYNDMLFGSIL</sequence>
<organism evidence="3 4">
    <name type="scientific">Faecalitalea cylindroides</name>
    <dbReference type="NCBI Taxonomy" id="39483"/>
    <lineage>
        <taxon>Bacteria</taxon>
        <taxon>Bacillati</taxon>
        <taxon>Bacillota</taxon>
        <taxon>Erysipelotrichia</taxon>
        <taxon>Erysipelotrichales</taxon>
        <taxon>Erysipelotrichaceae</taxon>
        <taxon>Faecalitalea</taxon>
    </lineage>
</organism>
<dbReference type="AlphaFoldDB" id="A0A1Y4LYA8"/>
<dbReference type="PROSITE" id="PS51987">
    <property type="entry name" value="GS_CATALYTIC"/>
    <property type="match status" value="1"/>
</dbReference>
<dbReference type="InterPro" id="IPR014746">
    <property type="entry name" value="Gln_synth/guanido_kin_cat_dom"/>
</dbReference>
<dbReference type="RefSeq" id="WP_022356041.1">
    <property type="nucleotide sequence ID" value="NZ_CABKSV010000106.1"/>
</dbReference>
<dbReference type="SMART" id="SM01230">
    <property type="entry name" value="Gln-synt_C"/>
    <property type="match status" value="1"/>
</dbReference>
<dbReference type="PANTHER" id="PTHR42974:SF1">
    <property type="entry name" value="TYPE-3 GLUTAMINE SYNTHETASE"/>
    <property type="match status" value="1"/>
</dbReference>